<feature type="compositionally biased region" description="Low complexity" evidence="1">
    <location>
        <begin position="94"/>
        <end position="122"/>
    </location>
</feature>
<dbReference type="Gene3D" id="3.90.1010.20">
    <property type="match status" value="1"/>
</dbReference>
<gene>
    <name evidence="4" type="ORF">QQX09_07610</name>
</gene>
<feature type="domain" description="FMN-binding" evidence="3">
    <location>
        <begin position="133"/>
        <end position="211"/>
    </location>
</feature>
<protein>
    <submittedName>
        <fullName evidence="4">FMN-binding protein</fullName>
    </submittedName>
</protein>
<feature type="compositionally biased region" description="Low complexity" evidence="1">
    <location>
        <begin position="35"/>
        <end position="57"/>
    </location>
</feature>
<evidence type="ECO:0000313" key="5">
    <source>
        <dbReference type="Proteomes" id="UP001172728"/>
    </source>
</evidence>
<dbReference type="Pfam" id="PF04205">
    <property type="entry name" value="FMN_bind"/>
    <property type="match status" value="1"/>
</dbReference>
<comment type="caution">
    <text evidence="4">The sequence shown here is derived from an EMBL/GenBank/DDBJ whole genome shotgun (WGS) entry which is preliminary data.</text>
</comment>
<feature type="chain" id="PRO_5046823658" evidence="2">
    <location>
        <begin position="23"/>
        <end position="213"/>
    </location>
</feature>
<evidence type="ECO:0000256" key="1">
    <source>
        <dbReference type="SAM" id="MobiDB-lite"/>
    </source>
</evidence>
<feature type="signal peptide" evidence="2">
    <location>
        <begin position="1"/>
        <end position="22"/>
    </location>
</feature>
<dbReference type="RefSeq" id="WP_301133058.1">
    <property type="nucleotide sequence ID" value="NZ_JAUHPW010000005.1"/>
</dbReference>
<proteinExistence type="predicted"/>
<dbReference type="InterPro" id="IPR007329">
    <property type="entry name" value="FMN-bd"/>
</dbReference>
<sequence length="213" mass="21323">MRASRAVMVAGGCAAIVGAGWAASPKELPTLDLVAPSSPEASPSATATATAEPGGSADPTEDPSPAPTPSITCEPDDSGDDEDDDKEREDDDCAITTPAPAATTPSPTPTATATAQADEAPASSTHDGPVVSNLRGDFQARITVTGGEVTDVQAIAAGTRDSESVQINARAIPVLRDEVLAAQTWDVAAVSGASYTSQGFTESLRGAFAEAGL</sequence>
<dbReference type="SMART" id="SM00900">
    <property type="entry name" value="FMN_bind"/>
    <property type="match status" value="1"/>
</dbReference>
<accession>A0ABT8G9R7</accession>
<dbReference type="Proteomes" id="UP001172728">
    <property type="component" value="Unassembled WGS sequence"/>
</dbReference>
<evidence type="ECO:0000256" key="2">
    <source>
        <dbReference type="SAM" id="SignalP"/>
    </source>
</evidence>
<feature type="region of interest" description="Disordered" evidence="1">
    <location>
        <begin position="31"/>
        <end position="130"/>
    </location>
</feature>
<evidence type="ECO:0000259" key="3">
    <source>
        <dbReference type="SMART" id="SM00900"/>
    </source>
</evidence>
<feature type="compositionally biased region" description="Acidic residues" evidence="1">
    <location>
        <begin position="74"/>
        <end position="93"/>
    </location>
</feature>
<keyword evidence="2" id="KW-0732">Signal</keyword>
<reference evidence="4" key="1">
    <citation type="submission" date="2023-06" db="EMBL/GenBank/DDBJ databases">
        <title>Sysu t00192.</title>
        <authorList>
            <person name="Gao L."/>
            <person name="Fang B.-Z."/>
            <person name="Li W.-J."/>
        </authorList>
    </citation>
    <scope>NUCLEOTIDE SEQUENCE</scope>
    <source>
        <strain evidence="4">SYSU T00192</strain>
    </source>
</reference>
<keyword evidence="5" id="KW-1185">Reference proteome</keyword>
<evidence type="ECO:0000313" key="4">
    <source>
        <dbReference type="EMBL" id="MDN4475719.1"/>
    </source>
</evidence>
<organism evidence="4 5">
    <name type="scientific">Demequina litoralis</name>
    <dbReference type="NCBI Taxonomy" id="3051660"/>
    <lineage>
        <taxon>Bacteria</taxon>
        <taxon>Bacillati</taxon>
        <taxon>Actinomycetota</taxon>
        <taxon>Actinomycetes</taxon>
        <taxon>Micrococcales</taxon>
        <taxon>Demequinaceae</taxon>
        <taxon>Demequina</taxon>
    </lineage>
</organism>
<name>A0ABT8G9R7_9MICO</name>
<dbReference type="EMBL" id="JAUHPW010000005">
    <property type="protein sequence ID" value="MDN4475719.1"/>
    <property type="molecule type" value="Genomic_DNA"/>
</dbReference>